<dbReference type="OrthoDB" id="2144823at2759"/>
<protein>
    <submittedName>
        <fullName evidence="3">Uncharacterized protein</fullName>
    </submittedName>
</protein>
<feature type="compositionally biased region" description="Basic and acidic residues" evidence="1">
    <location>
        <begin position="141"/>
        <end position="155"/>
    </location>
</feature>
<proteinExistence type="predicted"/>
<feature type="compositionally biased region" description="Polar residues" evidence="1">
    <location>
        <begin position="629"/>
        <end position="645"/>
    </location>
</feature>
<feature type="compositionally biased region" description="Polar residues" evidence="1">
    <location>
        <begin position="655"/>
        <end position="706"/>
    </location>
</feature>
<feature type="compositionally biased region" description="Polar residues" evidence="1">
    <location>
        <begin position="1901"/>
        <end position="1912"/>
    </location>
</feature>
<keyword evidence="4" id="KW-1185">Reference proteome</keyword>
<feature type="region of interest" description="Disordered" evidence="1">
    <location>
        <begin position="1141"/>
        <end position="1200"/>
    </location>
</feature>
<feature type="compositionally biased region" description="Low complexity" evidence="1">
    <location>
        <begin position="1659"/>
        <end position="1735"/>
    </location>
</feature>
<feature type="chain" id="PRO_5012571136" evidence="2">
    <location>
        <begin position="19"/>
        <end position="1942"/>
    </location>
</feature>
<feature type="region of interest" description="Disordered" evidence="1">
    <location>
        <begin position="918"/>
        <end position="1013"/>
    </location>
</feature>
<evidence type="ECO:0000256" key="2">
    <source>
        <dbReference type="SAM" id="SignalP"/>
    </source>
</evidence>
<feature type="compositionally biased region" description="Low complexity" evidence="1">
    <location>
        <begin position="973"/>
        <end position="1003"/>
    </location>
</feature>
<accession>A0A1R1YIZ2</accession>
<feature type="compositionally biased region" description="Low complexity" evidence="1">
    <location>
        <begin position="1478"/>
        <end position="1488"/>
    </location>
</feature>
<feature type="compositionally biased region" description="Low complexity" evidence="1">
    <location>
        <begin position="515"/>
        <end position="528"/>
    </location>
</feature>
<feature type="compositionally biased region" description="Low complexity" evidence="1">
    <location>
        <begin position="550"/>
        <end position="563"/>
    </location>
</feature>
<name>A0A1R1YIZ2_9FUNG</name>
<feature type="region of interest" description="Disordered" evidence="1">
    <location>
        <begin position="424"/>
        <end position="461"/>
    </location>
</feature>
<feature type="compositionally biased region" description="Low complexity" evidence="1">
    <location>
        <begin position="1839"/>
        <end position="1851"/>
    </location>
</feature>
<feature type="compositionally biased region" description="Basic and acidic residues" evidence="1">
    <location>
        <begin position="370"/>
        <end position="379"/>
    </location>
</feature>
<feature type="compositionally biased region" description="Polar residues" evidence="1">
    <location>
        <begin position="1632"/>
        <end position="1657"/>
    </location>
</feature>
<feature type="compositionally biased region" description="Polar residues" evidence="1">
    <location>
        <begin position="1529"/>
        <end position="1547"/>
    </location>
</feature>
<feature type="compositionally biased region" description="Basic and acidic residues" evidence="1">
    <location>
        <begin position="33"/>
        <end position="59"/>
    </location>
</feature>
<feature type="compositionally biased region" description="Polar residues" evidence="1">
    <location>
        <begin position="564"/>
        <end position="596"/>
    </location>
</feature>
<feature type="compositionally biased region" description="Low complexity" evidence="1">
    <location>
        <begin position="924"/>
        <end position="942"/>
    </location>
</feature>
<feature type="compositionally biased region" description="Low complexity" evidence="1">
    <location>
        <begin position="597"/>
        <end position="618"/>
    </location>
</feature>
<feature type="compositionally biased region" description="Basic and acidic residues" evidence="1">
    <location>
        <begin position="112"/>
        <end position="121"/>
    </location>
</feature>
<feature type="region of interest" description="Disordered" evidence="1">
    <location>
        <begin position="515"/>
        <end position="763"/>
    </location>
</feature>
<evidence type="ECO:0000256" key="1">
    <source>
        <dbReference type="SAM" id="MobiDB-lite"/>
    </source>
</evidence>
<evidence type="ECO:0000313" key="4">
    <source>
        <dbReference type="Proteomes" id="UP000187429"/>
    </source>
</evidence>
<feature type="compositionally biased region" description="Low complexity" evidence="1">
    <location>
        <begin position="952"/>
        <end position="963"/>
    </location>
</feature>
<organism evidence="3 4">
    <name type="scientific">Smittium culicis</name>
    <dbReference type="NCBI Taxonomy" id="133412"/>
    <lineage>
        <taxon>Eukaryota</taxon>
        <taxon>Fungi</taxon>
        <taxon>Fungi incertae sedis</taxon>
        <taxon>Zoopagomycota</taxon>
        <taxon>Kickxellomycotina</taxon>
        <taxon>Harpellomycetes</taxon>
        <taxon>Harpellales</taxon>
        <taxon>Legeriomycetaceae</taxon>
        <taxon>Smittium</taxon>
    </lineage>
</organism>
<feature type="compositionally biased region" description="Polar residues" evidence="1">
    <location>
        <begin position="1180"/>
        <end position="1190"/>
    </location>
</feature>
<feature type="region of interest" description="Disordered" evidence="1">
    <location>
        <begin position="1435"/>
        <end position="1463"/>
    </location>
</feature>
<feature type="compositionally biased region" description="Polar residues" evidence="1">
    <location>
        <begin position="1493"/>
        <end position="1519"/>
    </location>
</feature>
<feature type="compositionally biased region" description="Low complexity" evidence="1">
    <location>
        <begin position="1866"/>
        <end position="1875"/>
    </location>
</feature>
<feature type="compositionally biased region" description="Basic and acidic residues" evidence="1">
    <location>
        <begin position="1614"/>
        <end position="1623"/>
    </location>
</feature>
<feature type="region of interest" description="Disordered" evidence="1">
    <location>
        <begin position="315"/>
        <end position="343"/>
    </location>
</feature>
<feature type="compositionally biased region" description="Basic residues" evidence="1">
    <location>
        <begin position="1915"/>
        <end position="1942"/>
    </location>
</feature>
<reference evidence="4" key="1">
    <citation type="submission" date="2017-01" db="EMBL/GenBank/DDBJ databases">
        <authorList>
            <person name="Wang Y."/>
            <person name="White M."/>
            <person name="Kvist S."/>
            <person name="Moncalvo J.-M."/>
        </authorList>
    </citation>
    <scope>NUCLEOTIDE SEQUENCE [LARGE SCALE GENOMIC DNA]</scope>
    <source>
        <strain evidence="4">ID-206-W2</strain>
    </source>
</reference>
<feature type="compositionally biased region" description="Acidic residues" evidence="1">
    <location>
        <begin position="1802"/>
        <end position="1816"/>
    </location>
</feature>
<feature type="compositionally biased region" description="Polar residues" evidence="1">
    <location>
        <begin position="730"/>
        <end position="749"/>
    </location>
</feature>
<feature type="compositionally biased region" description="Basic and acidic residues" evidence="1">
    <location>
        <begin position="71"/>
        <end position="83"/>
    </location>
</feature>
<dbReference type="Proteomes" id="UP000187429">
    <property type="component" value="Unassembled WGS sequence"/>
</dbReference>
<feature type="region of interest" description="Disordered" evidence="1">
    <location>
        <begin position="33"/>
        <end position="189"/>
    </location>
</feature>
<feature type="compositionally biased region" description="Polar residues" evidence="1">
    <location>
        <begin position="1004"/>
        <end position="1013"/>
    </location>
</feature>
<dbReference type="EMBL" id="LSSM01001298">
    <property type="protein sequence ID" value="OMJ26889.1"/>
    <property type="molecule type" value="Genomic_DNA"/>
</dbReference>
<feature type="compositionally biased region" description="Basic and acidic residues" evidence="1">
    <location>
        <begin position="164"/>
        <end position="175"/>
    </location>
</feature>
<feature type="compositionally biased region" description="Polar residues" evidence="1">
    <location>
        <begin position="1744"/>
        <end position="1760"/>
    </location>
</feature>
<gene>
    <name evidence="3" type="ORF">AYI69_g3695</name>
</gene>
<feature type="compositionally biased region" description="Polar residues" evidence="1">
    <location>
        <begin position="127"/>
        <end position="140"/>
    </location>
</feature>
<feature type="region of interest" description="Disordered" evidence="1">
    <location>
        <begin position="364"/>
        <end position="388"/>
    </location>
</feature>
<feature type="compositionally biased region" description="Polar residues" evidence="1">
    <location>
        <begin position="532"/>
        <end position="549"/>
    </location>
</feature>
<feature type="region of interest" description="Disordered" evidence="1">
    <location>
        <begin position="1793"/>
        <end position="1942"/>
    </location>
</feature>
<evidence type="ECO:0000313" key="3">
    <source>
        <dbReference type="EMBL" id="OMJ26889.1"/>
    </source>
</evidence>
<sequence length="1942" mass="208937">MKVSLSIAYLWAVSYAIANVMQSSTGHYETKVHPKINYENKNDSNENKNKESYSSDKEYATQSKIVGYKVDSGKKDDPDEESSRSYNSNVHDSIKSDIGYLGTRSTKVGTSTDKENPEKKDKKPKNQSVRNKASKSQSSDQNKEGTKNKNKKGSDTNKGQYKKSKTDSENRKNRELNPQMRGNSPGNIPYPGTMISNGYPQNMYYPNNDQSGYYPNNNGNFGLPYSYQNYPSPYGSSPYQFYPNLMNPNIMPPTGMNPNIMPPTGMNPNIMPPTGMNPNIMPPTGMVSNIMPPTGMVSNIIPTSGMAPNQIIANSMNQNSMDPNPKNPENMSPNTISSNGSNQEDIFDIRKNGLFSYLVKSMASNSTNPNEKDSADEKRPKKTKYKDQSSFLEAINRIEDGDTNLADGILRSLLSGKYNHSTQKQWGSNNNFNSDNGPTSYPSGTQGNSPNLQGINSNPINNEETNMRNYLLYILGYGSRESIGSNFNQGSYPNGQYGGKAGSFGGIPNVPYNQNFGGNGNSPNNLNGPWFPSNQPPYGQNYPNVPNTFGPNQNQVPPNNGINATPQTNIPINGNQQQGYSDSGKQENASNISGQKPSENPSTGSPNSNNPGVSGPTSTYPTDYFVPNGDSNNAPPVNSYPSQIYPNPAPPGQIPVNSGPTSQVFPNSGPSGQVFPNSGPSGQVFPNSGPSGQVFPNSGPSGQVFPNSGPFGQGFTGNNSPGQGYPSFPNGANPSVSTPGTSNGNQNNVVGYRDNKLPSTSGGDVPNINIDVLKDMIMGTPRNNYLGGFNPQGNGNNFSPNNIAPGWNNSPSGLPENGISSTNPYYLFMLSMQMKNSSNMSANSSGIPNQQPGNFYPTESLPNGTLPPQFSGPQYPPGGTQPQFGGQQYPPGQFNPQPSGSAPSYGWQTPQFCEFIYPPESTMPQYGGQQYPPGQFNPQPGGSIPSNGGLNPQFGQPQYQPGGTMPSNGGLNPQFGQPQYQPGGTMPQFGGQQYPPGQFNPQPSGSTPSNGWLNPQFGGFNYPPGSTMPQFGGQQYPPGQFNPQFDGSMPSYNGGPLQYSDKSPQNLFVPQNPFGFPFDNGNQMPPMSQNPFFNALQNPYALQGQFGFQNMFINRDQFSFQTPFGALNPFYPIGNPGGPGANFPNLFPNTGGNHWNKFNQDKRKGSKKTSYKDGGKKPQMPSSVSGISEGSNERLESMTSRPINTSLNDLYRFPNLKINKRGEIDDLASGERFSESKNSITNPFINFESNSQEAESIMMDDSIPFIDIPDTNIQQFGENFKRDLRDESFGEESTDCSEGECNENTAEMVLESGSDLNKKSDQVLTKTFKSRSGLRKNVSLNKRQNEDTASRESLENVSAQINRLQSALSAIYDMVMDRLRDEEQYDSLQSDPNFSDQTASMETLNDGLNIAPAETSGFMKETIANDQEKAPIVKASESATNKKPTQPIAPKAPIASNSPAAPKAPIVPKAQIAPKASIAPNSPAANAPEITTPEKTPQAQRIMPNQASGIATKPINSPSAMKETPKLSEISNTLPAPDNTLNSAQKTKPNDNDESENSIENDMFEKTLSQIDDDLERIENEKNNNMDVTAKNRAILDKLKSSMNSINRVVNKINEKISAKNPDEPDSDMGPKSNTRLAQPASGSASTLGSRPSSDNGKPSRSSSSVDSNPRTNSSSSDSTSRSASPPSIDDNSRLDSSSSDNTSSRSGSSLPGGSSSSGDTSPPSSLPLATSGTTDPINKNAPRITTPNKDGSFTINSGAQDTMNDLNIGLTLAEPISGTVKSDGDKYLITLGSNLGADPNDSQEDFDENDEENNDPSDVPIFQTSGSIVGSSDKMDDGNSSSNLKSSSNPNDPPGSIIPIATRPSRISSNSGSMSGSGSGSWSGSGSASNPNRPTPDLKNANTRMVMSNTMESRKKRSLNYGRHRGHRGHRVTRGRRATSF</sequence>
<feature type="region of interest" description="Disordered" evidence="1">
    <location>
        <begin position="1478"/>
        <end position="1562"/>
    </location>
</feature>
<keyword evidence="2" id="KW-0732">Signal</keyword>
<comment type="caution">
    <text evidence="3">The sequence shown here is derived from an EMBL/GenBank/DDBJ whole genome shotgun (WGS) entry which is preliminary data.</text>
</comment>
<feature type="compositionally biased region" description="Low complexity" evidence="1">
    <location>
        <begin position="877"/>
        <end position="898"/>
    </location>
</feature>
<feature type="signal peptide" evidence="2">
    <location>
        <begin position="1"/>
        <end position="18"/>
    </location>
</feature>
<feature type="region of interest" description="Disordered" evidence="1">
    <location>
        <begin position="838"/>
        <end position="905"/>
    </location>
</feature>
<feature type="region of interest" description="Disordered" evidence="1">
    <location>
        <begin position="1614"/>
        <end position="1760"/>
    </location>
</feature>